<dbReference type="InterPro" id="IPR053187">
    <property type="entry name" value="Notoamide_regulator"/>
</dbReference>
<organism evidence="4 5">
    <name type="scientific">Dendryphion nanum</name>
    <dbReference type="NCBI Taxonomy" id="256645"/>
    <lineage>
        <taxon>Eukaryota</taxon>
        <taxon>Fungi</taxon>
        <taxon>Dikarya</taxon>
        <taxon>Ascomycota</taxon>
        <taxon>Pezizomycotina</taxon>
        <taxon>Dothideomycetes</taxon>
        <taxon>Pleosporomycetidae</taxon>
        <taxon>Pleosporales</taxon>
        <taxon>Torulaceae</taxon>
        <taxon>Dendryphion</taxon>
    </lineage>
</organism>
<comment type="caution">
    <text evidence="4">The sequence shown here is derived from an EMBL/GenBank/DDBJ whole genome shotgun (WGS) entry which is preliminary data.</text>
</comment>
<accession>A0A9P9D375</accession>
<dbReference type="InterPro" id="IPR036864">
    <property type="entry name" value="Zn2-C6_fun-type_DNA-bd_sf"/>
</dbReference>
<dbReference type="EMBL" id="JAGMWT010000023">
    <property type="protein sequence ID" value="KAH7111883.1"/>
    <property type="molecule type" value="Genomic_DNA"/>
</dbReference>
<dbReference type="PROSITE" id="PS00463">
    <property type="entry name" value="ZN2_CY6_FUNGAL_1"/>
    <property type="match status" value="1"/>
</dbReference>
<evidence type="ECO:0000313" key="5">
    <source>
        <dbReference type="Proteomes" id="UP000700596"/>
    </source>
</evidence>
<evidence type="ECO:0000313" key="4">
    <source>
        <dbReference type="EMBL" id="KAH7111883.1"/>
    </source>
</evidence>
<dbReference type="CDD" id="cd00067">
    <property type="entry name" value="GAL4"/>
    <property type="match status" value="1"/>
</dbReference>
<dbReference type="SUPFAM" id="SSF57701">
    <property type="entry name" value="Zn2/Cys6 DNA-binding domain"/>
    <property type="match status" value="1"/>
</dbReference>
<dbReference type="GO" id="GO:0008270">
    <property type="term" value="F:zinc ion binding"/>
    <property type="evidence" value="ECO:0007669"/>
    <property type="project" value="InterPro"/>
</dbReference>
<dbReference type="OrthoDB" id="10261408at2759"/>
<dbReference type="InterPro" id="IPR001138">
    <property type="entry name" value="Zn2Cys6_DnaBD"/>
</dbReference>
<reference evidence="4" key="1">
    <citation type="journal article" date="2021" name="Nat. Commun.">
        <title>Genetic determinants of endophytism in the Arabidopsis root mycobiome.</title>
        <authorList>
            <person name="Mesny F."/>
            <person name="Miyauchi S."/>
            <person name="Thiergart T."/>
            <person name="Pickel B."/>
            <person name="Atanasova L."/>
            <person name="Karlsson M."/>
            <person name="Huettel B."/>
            <person name="Barry K.W."/>
            <person name="Haridas S."/>
            <person name="Chen C."/>
            <person name="Bauer D."/>
            <person name="Andreopoulos W."/>
            <person name="Pangilinan J."/>
            <person name="LaButti K."/>
            <person name="Riley R."/>
            <person name="Lipzen A."/>
            <person name="Clum A."/>
            <person name="Drula E."/>
            <person name="Henrissat B."/>
            <person name="Kohler A."/>
            <person name="Grigoriev I.V."/>
            <person name="Martin F.M."/>
            <person name="Hacquard S."/>
        </authorList>
    </citation>
    <scope>NUCLEOTIDE SEQUENCE</scope>
    <source>
        <strain evidence="4">MPI-CAGE-CH-0243</strain>
    </source>
</reference>
<keyword evidence="5" id="KW-1185">Reference proteome</keyword>
<name>A0A9P9D375_9PLEO</name>
<protein>
    <recommendedName>
        <fullName evidence="3">Zn(2)-C6 fungal-type domain-containing protein</fullName>
    </recommendedName>
</protein>
<dbReference type="PANTHER" id="PTHR47256:SF1">
    <property type="entry name" value="ZN(II)2CYS6 TRANSCRIPTION FACTOR (EUROFUNG)"/>
    <property type="match status" value="1"/>
</dbReference>
<keyword evidence="1" id="KW-0539">Nucleus</keyword>
<dbReference type="Gene3D" id="4.10.240.10">
    <property type="entry name" value="Zn(2)-C6 fungal-type DNA-binding domain"/>
    <property type="match status" value="1"/>
</dbReference>
<evidence type="ECO:0000259" key="3">
    <source>
        <dbReference type="PROSITE" id="PS50048"/>
    </source>
</evidence>
<evidence type="ECO:0000256" key="1">
    <source>
        <dbReference type="ARBA" id="ARBA00023242"/>
    </source>
</evidence>
<feature type="compositionally biased region" description="Polar residues" evidence="2">
    <location>
        <begin position="1"/>
        <end position="10"/>
    </location>
</feature>
<dbReference type="Proteomes" id="UP000700596">
    <property type="component" value="Unassembled WGS sequence"/>
</dbReference>
<dbReference type="SMART" id="SM00066">
    <property type="entry name" value="GAL4"/>
    <property type="match status" value="1"/>
</dbReference>
<dbReference type="PANTHER" id="PTHR47256">
    <property type="entry name" value="ZN(II)2CYS6 TRANSCRIPTION FACTOR (EUROFUNG)-RELATED"/>
    <property type="match status" value="1"/>
</dbReference>
<gene>
    <name evidence="4" type="ORF">B0J11DRAFT_397555</name>
</gene>
<feature type="non-terminal residue" evidence="4">
    <location>
        <position position="119"/>
    </location>
</feature>
<dbReference type="PROSITE" id="PS50048">
    <property type="entry name" value="ZN2_CY6_FUNGAL_2"/>
    <property type="match status" value="1"/>
</dbReference>
<proteinExistence type="predicted"/>
<evidence type="ECO:0000256" key="2">
    <source>
        <dbReference type="SAM" id="MobiDB-lite"/>
    </source>
</evidence>
<dbReference type="AlphaFoldDB" id="A0A9P9D375"/>
<feature type="domain" description="Zn(2)-C6 fungal-type" evidence="3">
    <location>
        <begin position="27"/>
        <end position="56"/>
    </location>
</feature>
<feature type="region of interest" description="Disordered" evidence="2">
    <location>
        <begin position="1"/>
        <end position="21"/>
    </location>
</feature>
<sequence>LRPLLPTTNPHQPPSAPLPKRKRATLACDACRIKRGRCDGGNPCAACQTRNSACTYPAAEDTELRETVLRRHNVELREEVATFRDLIDHLRTMPADAVQDALQRLRTGFDPNTLLQIFK</sequence>
<feature type="non-terminal residue" evidence="4">
    <location>
        <position position="1"/>
    </location>
</feature>
<dbReference type="GO" id="GO:0000981">
    <property type="term" value="F:DNA-binding transcription factor activity, RNA polymerase II-specific"/>
    <property type="evidence" value="ECO:0007669"/>
    <property type="project" value="InterPro"/>
</dbReference>
<dbReference type="Pfam" id="PF00172">
    <property type="entry name" value="Zn_clus"/>
    <property type="match status" value="1"/>
</dbReference>